<sequence length="548" mass="61283">MKPIVPDPAADKKGHICPPSNAKHPSDRWESLFVYGFICRFTQLRAKVEGFYSPMDFEDALLSPEPNLIMTQILARFVLNLRPGTRNLSSDVISSTVAGVLQEYFKTTERTVFWDDALRANVDPFQDMPNGFFAADWDLKLKILRQLVELQLCHSHEIKSIIDRAWGVIHNKHKKTETPSLPPPPGDPHSQERLQLVPLGQDKERKRYWVVDDSPRVYMSTNPWKITATFQTIASTRDEYMAILEKVKETAPSELKAGEKRSKLETAHLALLKALQDRVEIIDNELARIQRAQKKIQQRNMLAATAELRETRTRSRATRPDYSYMNNPESDNDADEYTYQPQEEEDDEYEDQAEFDDFGEPISRRGAGRTRRSTRTNGSRGKDEWSEWRGERRSTRLGAPADVPIDGPPPKRARTDDSAVSGTSGDAPETSGSGSNKKIKINGAAAVKPTETAVEAIAGKKKSKFWFYAVEPVPGASAPAASNRPPASDSAPQSEGSRADIEPMSDEPNGNGRRYPSTTPSVSGSNAEELYEKSIRDSLSPTSSMDES</sequence>
<feature type="compositionally biased region" description="Low complexity" evidence="2">
    <location>
        <begin position="476"/>
        <end position="492"/>
    </location>
</feature>
<accession>A0A371DEW2</accession>
<feature type="coiled-coil region" evidence="1">
    <location>
        <begin position="272"/>
        <end position="299"/>
    </location>
</feature>
<dbReference type="OrthoDB" id="205403at2759"/>
<feature type="compositionally biased region" description="Polar residues" evidence="2">
    <location>
        <begin position="537"/>
        <end position="548"/>
    </location>
</feature>
<dbReference type="EMBL" id="KZ857396">
    <property type="protein sequence ID" value="RDX51053.1"/>
    <property type="molecule type" value="Genomic_DNA"/>
</dbReference>
<evidence type="ECO:0008006" key="5">
    <source>
        <dbReference type="Google" id="ProtNLM"/>
    </source>
</evidence>
<dbReference type="PANTHER" id="PTHR42107:SF1">
    <property type="entry name" value="WHIM1 DOMAIN-CONTAINING PROTEIN"/>
    <property type="match status" value="1"/>
</dbReference>
<keyword evidence="1" id="KW-0175">Coiled coil</keyword>
<dbReference type="PANTHER" id="PTHR42107">
    <property type="entry name" value="YALI0D24453P"/>
    <property type="match status" value="1"/>
</dbReference>
<feature type="compositionally biased region" description="Acidic residues" evidence="2">
    <location>
        <begin position="330"/>
        <end position="359"/>
    </location>
</feature>
<feature type="region of interest" description="Disordered" evidence="2">
    <location>
        <begin position="1"/>
        <end position="24"/>
    </location>
</feature>
<protein>
    <recommendedName>
        <fullName evidence="5">WHIM1 domain-containing protein</fullName>
    </recommendedName>
</protein>
<name>A0A371DEW2_9APHY</name>
<feature type="compositionally biased region" description="Polar residues" evidence="2">
    <location>
        <begin position="516"/>
        <end position="526"/>
    </location>
</feature>
<organism evidence="3 4">
    <name type="scientific">Lentinus brumalis</name>
    <dbReference type="NCBI Taxonomy" id="2498619"/>
    <lineage>
        <taxon>Eukaryota</taxon>
        <taxon>Fungi</taxon>
        <taxon>Dikarya</taxon>
        <taxon>Basidiomycota</taxon>
        <taxon>Agaricomycotina</taxon>
        <taxon>Agaricomycetes</taxon>
        <taxon>Polyporales</taxon>
        <taxon>Polyporaceae</taxon>
        <taxon>Lentinus</taxon>
    </lineage>
</organism>
<evidence type="ECO:0000256" key="2">
    <source>
        <dbReference type="SAM" id="MobiDB-lite"/>
    </source>
</evidence>
<gene>
    <name evidence="3" type="ORF">OH76DRAFT_1379404</name>
</gene>
<dbReference type="AlphaFoldDB" id="A0A371DEW2"/>
<feature type="region of interest" description="Disordered" evidence="2">
    <location>
        <begin position="475"/>
        <end position="548"/>
    </location>
</feature>
<evidence type="ECO:0000256" key="1">
    <source>
        <dbReference type="SAM" id="Coils"/>
    </source>
</evidence>
<keyword evidence="4" id="KW-1185">Reference proteome</keyword>
<reference evidence="3 4" key="1">
    <citation type="journal article" date="2018" name="Biotechnol. Biofuels">
        <title>Integrative visual omics of the white-rot fungus Polyporus brumalis exposes the biotechnological potential of its oxidative enzymes for delignifying raw plant biomass.</title>
        <authorList>
            <person name="Miyauchi S."/>
            <person name="Rancon A."/>
            <person name="Drula E."/>
            <person name="Hage H."/>
            <person name="Chaduli D."/>
            <person name="Favel A."/>
            <person name="Grisel S."/>
            <person name="Henrissat B."/>
            <person name="Herpoel-Gimbert I."/>
            <person name="Ruiz-Duenas F.J."/>
            <person name="Chevret D."/>
            <person name="Hainaut M."/>
            <person name="Lin J."/>
            <person name="Wang M."/>
            <person name="Pangilinan J."/>
            <person name="Lipzen A."/>
            <person name="Lesage-Meessen L."/>
            <person name="Navarro D."/>
            <person name="Riley R."/>
            <person name="Grigoriev I.V."/>
            <person name="Zhou S."/>
            <person name="Raouche S."/>
            <person name="Rosso M.N."/>
        </authorList>
    </citation>
    <scope>NUCLEOTIDE SEQUENCE [LARGE SCALE GENOMIC DNA]</scope>
    <source>
        <strain evidence="3 4">BRFM 1820</strain>
    </source>
</reference>
<evidence type="ECO:0000313" key="3">
    <source>
        <dbReference type="EMBL" id="RDX51053.1"/>
    </source>
</evidence>
<proteinExistence type="predicted"/>
<dbReference type="STRING" id="139420.A0A371DEW2"/>
<feature type="region of interest" description="Disordered" evidence="2">
    <location>
        <begin position="307"/>
        <end position="450"/>
    </location>
</feature>
<feature type="compositionally biased region" description="Basic and acidic residues" evidence="2">
    <location>
        <begin position="380"/>
        <end position="394"/>
    </location>
</feature>
<feature type="compositionally biased region" description="Polar residues" evidence="2">
    <location>
        <begin position="418"/>
        <end position="436"/>
    </location>
</feature>
<dbReference type="Proteomes" id="UP000256964">
    <property type="component" value="Unassembled WGS sequence"/>
</dbReference>
<evidence type="ECO:0000313" key="4">
    <source>
        <dbReference type="Proteomes" id="UP000256964"/>
    </source>
</evidence>